<evidence type="ECO:0000259" key="6">
    <source>
        <dbReference type="PROSITE" id="PS50011"/>
    </source>
</evidence>
<dbReference type="PROSITE" id="PS00109">
    <property type="entry name" value="PROTEIN_KINASE_TYR"/>
    <property type="match status" value="1"/>
</dbReference>
<evidence type="ECO:0000259" key="7">
    <source>
        <dbReference type="PROSITE" id="PS51746"/>
    </source>
</evidence>
<dbReference type="Proteomes" id="UP000070299">
    <property type="component" value="Unassembled WGS sequence"/>
</dbReference>
<keyword evidence="5" id="KW-1133">Transmembrane helix</keyword>
<keyword evidence="9" id="KW-1185">Reference proteome</keyword>
<gene>
    <name evidence="8" type="ORF">AX660_00645</name>
</gene>
<protein>
    <submittedName>
        <fullName evidence="8">Protein kinase</fullName>
    </submittedName>
</protein>
<dbReference type="PANTHER" id="PTHR43289:SF6">
    <property type="entry name" value="SERINE_THREONINE-PROTEIN KINASE NEKL-3"/>
    <property type="match status" value="1"/>
</dbReference>
<dbReference type="PROSITE" id="PS50011">
    <property type="entry name" value="PROTEIN_KINASE_DOM"/>
    <property type="match status" value="1"/>
</dbReference>
<keyword evidence="5" id="KW-0472">Membrane</keyword>
<dbReference type="RefSeq" id="WP_068370964.1">
    <property type="nucleotide sequence ID" value="NZ_LSNE01000001.1"/>
</dbReference>
<dbReference type="InterPro" id="IPR008266">
    <property type="entry name" value="Tyr_kinase_AS"/>
</dbReference>
<dbReference type="Pfam" id="PF00069">
    <property type="entry name" value="Pkinase"/>
    <property type="match status" value="1"/>
</dbReference>
<dbReference type="GO" id="GO:0004674">
    <property type="term" value="F:protein serine/threonine kinase activity"/>
    <property type="evidence" value="ECO:0007669"/>
    <property type="project" value="TreeGrafter"/>
</dbReference>
<dbReference type="EMBL" id="LSNE01000001">
    <property type="protein sequence ID" value="KXI31002.1"/>
    <property type="molecule type" value="Genomic_DNA"/>
</dbReference>
<dbReference type="Gene3D" id="1.10.510.10">
    <property type="entry name" value="Transferase(Phosphotransferase) domain 1"/>
    <property type="match status" value="1"/>
</dbReference>
<comment type="caution">
    <text evidence="8">The sequence shown here is derived from an EMBL/GenBank/DDBJ whole genome shotgun (WGS) entry which is preliminary data.</text>
</comment>
<sequence>MAAQLTVSVGQYSDKGRKALNQDYLGLTVPQEPLLSSKGIAFAIADGISSSEVSDIASKAAVQGFLDDYYRTSETWSVKKSALQVINALNSWLFSQTQKSDFRFERDKGYVCTLSAVVIKSTHAHWFHLGDSRIYVLREGALRQLTQDHRHVESADKSYLSRAMGIFNQLEIDYDSIELKLNDVLILMTDGIYEFVNTNKLVELIDIHQQDLNLAAKIIADLALDNGSDDNLSLQILKVDSLPILDVKEKLQQLTELPFAPMLEVRQQFDGYHILKDIHASSRSHVYLAKDEIQGSDSRPLIIKTPSIDLRDDAAYLERFLQEEWVAKRINNVHVLKPYELTRQRHFLYTAFEYIDGQTLSQWMIDNPNPDVETVRKIVEQIAIGLGAFHRLEMLHQDLRPANIMIDKSGVVKIIDFGSTRVAGLEEIASPFETQHLLGTAQYSAPEYFLGEAGTPRSDLFSLAVITYQMLSGRLPYGAEVAKARSKNTQNKLIYHSVLHDDKDIPAWFDDTLKKALQPNPYKRHNELSEFVYELRHPNKAFLAKTRVPLLERNPVAFWQSISAILIVAVIVLLAR</sequence>
<dbReference type="CDD" id="cd00143">
    <property type="entry name" value="PP2Cc"/>
    <property type="match status" value="1"/>
</dbReference>
<organism evidence="8 9">
    <name type="scientific">Paraglaciecola hydrolytica</name>
    <dbReference type="NCBI Taxonomy" id="1799789"/>
    <lineage>
        <taxon>Bacteria</taxon>
        <taxon>Pseudomonadati</taxon>
        <taxon>Pseudomonadota</taxon>
        <taxon>Gammaproteobacteria</taxon>
        <taxon>Alteromonadales</taxon>
        <taxon>Alteromonadaceae</taxon>
        <taxon>Paraglaciecola</taxon>
    </lineage>
</organism>
<evidence type="ECO:0000313" key="8">
    <source>
        <dbReference type="EMBL" id="KXI31002.1"/>
    </source>
</evidence>
<dbReference type="OrthoDB" id="9801841at2"/>
<keyword evidence="3 8" id="KW-0418">Kinase</keyword>
<dbReference type="AlphaFoldDB" id="A0A136A6Z6"/>
<dbReference type="PANTHER" id="PTHR43289">
    <property type="entry name" value="MITOGEN-ACTIVATED PROTEIN KINASE KINASE KINASE 20-RELATED"/>
    <property type="match status" value="1"/>
</dbReference>
<keyword evidence="1" id="KW-0808">Transferase</keyword>
<name>A0A136A6Z6_9ALTE</name>
<keyword evidence="4" id="KW-0067">ATP-binding</keyword>
<dbReference type="Gene3D" id="3.60.40.10">
    <property type="entry name" value="PPM-type phosphatase domain"/>
    <property type="match status" value="1"/>
</dbReference>
<evidence type="ECO:0000256" key="5">
    <source>
        <dbReference type="SAM" id="Phobius"/>
    </source>
</evidence>
<reference evidence="9" key="1">
    <citation type="submission" date="2016-02" db="EMBL/GenBank/DDBJ databases">
        <authorList>
            <person name="Schultz-Johansen M."/>
            <person name="Glaring M.A."/>
            <person name="Bech P.K."/>
            <person name="Stougaard P."/>
        </authorList>
    </citation>
    <scope>NUCLEOTIDE SEQUENCE [LARGE SCALE GENOMIC DNA]</scope>
    <source>
        <strain evidence="9">S66</strain>
    </source>
</reference>
<dbReference type="STRING" id="1799789.AX660_00645"/>
<evidence type="ECO:0000256" key="3">
    <source>
        <dbReference type="ARBA" id="ARBA00022777"/>
    </source>
</evidence>
<evidence type="ECO:0000256" key="2">
    <source>
        <dbReference type="ARBA" id="ARBA00022741"/>
    </source>
</evidence>
<dbReference type="Pfam" id="PF13672">
    <property type="entry name" value="PP2C_2"/>
    <property type="match status" value="1"/>
</dbReference>
<evidence type="ECO:0000256" key="1">
    <source>
        <dbReference type="ARBA" id="ARBA00022679"/>
    </source>
</evidence>
<evidence type="ECO:0000256" key="4">
    <source>
        <dbReference type="ARBA" id="ARBA00022840"/>
    </source>
</evidence>
<keyword evidence="5" id="KW-0812">Transmembrane</keyword>
<dbReference type="InterPro" id="IPR001932">
    <property type="entry name" value="PPM-type_phosphatase-like_dom"/>
</dbReference>
<dbReference type="CDD" id="cd14014">
    <property type="entry name" value="STKc_PknB_like"/>
    <property type="match status" value="1"/>
</dbReference>
<proteinExistence type="predicted"/>
<dbReference type="InterPro" id="IPR036457">
    <property type="entry name" value="PPM-type-like_dom_sf"/>
</dbReference>
<dbReference type="GO" id="GO:0005524">
    <property type="term" value="F:ATP binding"/>
    <property type="evidence" value="ECO:0007669"/>
    <property type="project" value="UniProtKB-KW"/>
</dbReference>
<accession>A0A136A6Z6</accession>
<dbReference type="SMART" id="SM00331">
    <property type="entry name" value="PP2C_SIG"/>
    <property type="match status" value="1"/>
</dbReference>
<evidence type="ECO:0000313" key="9">
    <source>
        <dbReference type="Proteomes" id="UP000070299"/>
    </source>
</evidence>
<dbReference type="SUPFAM" id="SSF56112">
    <property type="entry name" value="Protein kinase-like (PK-like)"/>
    <property type="match status" value="1"/>
</dbReference>
<dbReference type="InterPro" id="IPR000719">
    <property type="entry name" value="Prot_kinase_dom"/>
</dbReference>
<feature type="domain" description="Protein kinase" evidence="6">
    <location>
        <begin position="272"/>
        <end position="540"/>
    </location>
</feature>
<keyword evidence="2" id="KW-0547">Nucleotide-binding</keyword>
<feature type="transmembrane region" description="Helical" evidence="5">
    <location>
        <begin position="556"/>
        <end position="575"/>
    </location>
</feature>
<dbReference type="SUPFAM" id="SSF81606">
    <property type="entry name" value="PP2C-like"/>
    <property type="match status" value="1"/>
</dbReference>
<dbReference type="PROSITE" id="PS51746">
    <property type="entry name" value="PPM_2"/>
    <property type="match status" value="1"/>
</dbReference>
<feature type="domain" description="PPM-type phosphatase" evidence="7">
    <location>
        <begin position="8"/>
        <end position="239"/>
    </location>
</feature>
<dbReference type="SMART" id="SM00332">
    <property type="entry name" value="PP2Cc"/>
    <property type="match status" value="1"/>
</dbReference>
<dbReference type="InterPro" id="IPR011009">
    <property type="entry name" value="Kinase-like_dom_sf"/>
</dbReference>